<name>A0A2A6FP67_9MICO</name>
<proteinExistence type="predicted"/>
<dbReference type="Proteomes" id="UP000219994">
    <property type="component" value="Unassembled WGS sequence"/>
</dbReference>
<feature type="signal peptide" evidence="1">
    <location>
        <begin position="1"/>
        <end position="23"/>
    </location>
</feature>
<organism evidence="2 3">
    <name type="scientific">Candidatus Lumbricidiphila eiseniae</name>
    <dbReference type="NCBI Taxonomy" id="1969409"/>
    <lineage>
        <taxon>Bacteria</taxon>
        <taxon>Bacillati</taxon>
        <taxon>Actinomycetota</taxon>
        <taxon>Actinomycetes</taxon>
        <taxon>Micrococcales</taxon>
        <taxon>Microbacteriaceae</taxon>
        <taxon>Candidatus Lumbricidiphila</taxon>
    </lineage>
</organism>
<evidence type="ECO:0000313" key="2">
    <source>
        <dbReference type="EMBL" id="PDQ34684.1"/>
    </source>
</evidence>
<gene>
    <name evidence="2" type="ORF">B5766_10205</name>
</gene>
<reference evidence="3" key="1">
    <citation type="submission" date="2017-03" db="EMBL/GenBank/DDBJ databases">
        <authorList>
            <person name="Lund M.B."/>
        </authorList>
    </citation>
    <scope>NUCLEOTIDE SEQUENCE [LARGE SCALE GENOMIC DNA]</scope>
</reference>
<sequence>MAITVSFVLIAAASLTGAGVANADTEATNDEITSQEIGEALFAVKNATGLIEEVVTAGTNSNSAAVTRTLTGDVVSIPKNPFNDITIISKDQTKITISLPGVNNIRDTNILADGTVTYPANTGTANAAIPTATGVQLLTTIANPKASQRFDYRVGLPTGYHLALTVAGGAQVTDSYGQAVATVSPAWAADSMGKPVSTHYEVIDSTLTQVINHTSEKFSYPIVADPNWVQQSIAVTAGIAAGTAAVVAFKLPPSVGWAIGGCVQGALSAMFDGQDFWGTLNRCVSGVFTGLLGKNFSNWLTRFLGSRGIST</sequence>
<evidence type="ECO:0000256" key="1">
    <source>
        <dbReference type="SAM" id="SignalP"/>
    </source>
</evidence>
<dbReference type="EMBL" id="NAEP01000049">
    <property type="protein sequence ID" value="PDQ34684.1"/>
    <property type="molecule type" value="Genomic_DNA"/>
</dbReference>
<feature type="chain" id="PRO_5012427465" evidence="1">
    <location>
        <begin position="24"/>
        <end position="311"/>
    </location>
</feature>
<keyword evidence="1" id="KW-0732">Signal</keyword>
<protein>
    <submittedName>
        <fullName evidence="2">Uncharacterized protein</fullName>
    </submittedName>
</protein>
<dbReference type="AlphaFoldDB" id="A0A2A6FP67"/>
<evidence type="ECO:0000313" key="3">
    <source>
        <dbReference type="Proteomes" id="UP000219994"/>
    </source>
</evidence>
<accession>A0A2A6FP67</accession>
<comment type="caution">
    <text evidence="2">The sequence shown here is derived from an EMBL/GenBank/DDBJ whole genome shotgun (WGS) entry which is preliminary data.</text>
</comment>